<dbReference type="OrthoDB" id="2123952at2759"/>
<feature type="region of interest" description="Disordered" evidence="8">
    <location>
        <begin position="321"/>
        <end position="344"/>
    </location>
</feature>
<dbReference type="Gene3D" id="4.10.240.10">
    <property type="entry name" value="Zn(2)-C6 fungal-type DNA-binding domain"/>
    <property type="match status" value="1"/>
</dbReference>
<gene>
    <name evidence="10" type="ORF">M407DRAFT_30950</name>
</gene>
<dbReference type="CDD" id="cd00067">
    <property type="entry name" value="GAL4"/>
    <property type="match status" value="1"/>
</dbReference>
<evidence type="ECO:0000256" key="5">
    <source>
        <dbReference type="ARBA" id="ARBA00023125"/>
    </source>
</evidence>
<evidence type="ECO:0000256" key="1">
    <source>
        <dbReference type="ARBA" id="ARBA00004123"/>
    </source>
</evidence>
<evidence type="ECO:0000256" key="3">
    <source>
        <dbReference type="ARBA" id="ARBA00022833"/>
    </source>
</evidence>
<organism evidence="10 11">
    <name type="scientific">Tulasnella calospora MUT 4182</name>
    <dbReference type="NCBI Taxonomy" id="1051891"/>
    <lineage>
        <taxon>Eukaryota</taxon>
        <taxon>Fungi</taxon>
        <taxon>Dikarya</taxon>
        <taxon>Basidiomycota</taxon>
        <taxon>Agaricomycotina</taxon>
        <taxon>Agaricomycetes</taxon>
        <taxon>Cantharellales</taxon>
        <taxon>Tulasnellaceae</taxon>
        <taxon>Tulasnella</taxon>
    </lineage>
</organism>
<feature type="compositionally biased region" description="Polar residues" evidence="8">
    <location>
        <begin position="66"/>
        <end position="79"/>
    </location>
</feature>
<dbReference type="PROSITE" id="PS00463">
    <property type="entry name" value="ZN2_CY6_FUNGAL_1"/>
    <property type="match status" value="1"/>
</dbReference>
<keyword evidence="6" id="KW-0804">Transcription</keyword>
<keyword evidence="4" id="KW-0805">Transcription regulation</keyword>
<evidence type="ECO:0000256" key="4">
    <source>
        <dbReference type="ARBA" id="ARBA00023015"/>
    </source>
</evidence>
<reference evidence="10 11" key="1">
    <citation type="submission" date="2014-04" db="EMBL/GenBank/DDBJ databases">
        <authorList>
            <consortium name="DOE Joint Genome Institute"/>
            <person name="Kuo A."/>
            <person name="Girlanda M."/>
            <person name="Perotto S."/>
            <person name="Kohler A."/>
            <person name="Nagy L.G."/>
            <person name="Floudas D."/>
            <person name="Copeland A."/>
            <person name="Barry K.W."/>
            <person name="Cichocki N."/>
            <person name="Veneault-Fourrey C."/>
            <person name="LaButti K."/>
            <person name="Lindquist E.A."/>
            <person name="Lipzen A."/>
            <person name="Lundell T."/>
            <person name="Morin E."/>
            <person name="Murat C."/>
            <person name="Sun H."/>
            <person name="Tunlid A."/>
            <person name="Henrissat B."/>
            <person name="Grigoriev I.V."/>
            <person name="Hibbett D.S."/>
            <person name="Martin F."/>
            <person name="Nordberg H.P."/>
            <person name="Cantor M.N."/>
            <person name="Hua S.X."/>
        </authorList>
    </citation>
    <scope>NUCLEOTIDE SEQUENCE [LARGE SCALE GENOMIC DNA]</scope>
    <source>
        <strain evidence="10 11">MUT 4182</strain>
    </source>
</reference>
<keyword evidence="11" id="KW-1185">Reference proteome</keyword>
<keyword evidence="7" id="KW-0539">Nucleus</keyword>
<keyword evidence="3" id="KW-0862">Zinc</keyword>
<feature type="domain" description="Zn(2)-C6 fungal-type" evidence="9">
    <location>
        <begin position="116"/>
        <end position="146"/>
    </location>
</feature>
<dbReference type="GO" id="GO:0008270">
    <property type="term" value="F:zinc ion binding"/>
    <property type="evidence" value="ECO:0007669"/>
    <property type="project" value="InterPro"/>
</dbReference>
<dbReference type="InterPro" id="IPR001138">
    <property type="entry name" value="Zn2Cys6_DnaBD"/>
</dbReference>
<comment type="subcellular location">
    <subcellularLocation>
        <location evidence="1">Nucleus</location>
    </subcellularLocation>
</comment>
<dbReference type="PANTHER" id="PTHR31313">
    <property type="entry name" value="TY1 ENHANCER ACTIVATOR"/>
    <property type="match status" value="1"/>
</dbReference>
<evidence type="ECO:0000256" key="6">
    <source>
        <dbReference type="ARBA" id="ARBA00023163"/>
    </source>
</evidence>
<dbReference type="Pfam" id="PF00172">
    <property type="entry name" value="Zn_clus"/>
    <property type="match status" value="1"/>
</dbReference>
<keyword evidence="5" id="KW-0238">DNA-binding</keyword>
<dbReference type="EMBL" id="KN823223">
    <property type="protein sequence ID" value="KIO19411.1"/>
    <property type="molecule type" value="Genomic_DNA"/>
</dbReference>
<proteinExistence type="predicted"/>
<protein>
    <recommendedName>
        <fullName evidence="9">Zn(2)-C6 fungal-type domain-containing protein</fullName>
    </recommendedName>
</protein>
<dbReference type="GO" id="GO:0003677">
    <property type="term" value="F:DNA binding"/>
    <property type="evidence" value="ECO:0007669"/>
    <property type="project" value="UniProtKB-KW"/>
</dbReference>
<dbReference type="PANTHER" id="PTHR31313:SF81">
    <property type="entry name" value="TY1 ENHANCER ACTIVATOR"/>
    <property type="match status" value="1"/>
</dbReference>
<accession>A0A0C3Q6I7</accession>
<feature type="compositionally biased region" description="Low complexity" evidence="8">
    <location>
        <begin position="187"/>
        <end position="201"/>
    </location>
</feature>
<reference evidence="11" key="2">
    <citation type="submission" date="2015-01" db="EMBL/GenBank/DDBJ databases">
        <title>Evolutionary Origins and Diversification of the Mycorrhizal Mutualists.</title>
        <authorList>
            <consortium name="DOE Joint Genome Institute"/>
            <consortium name="Mycorrhizal Genomics Consortium"/>
            <person name="Kohler A."/>
            <person name="Kuo A."/>
            <person name="Nagy L.G."/>
            <person name="Floudas D."/>
            <person name="Copeland A."/>
            <person name="Barry K.W."/>
            <person name="Cichocki N."/>
            <person name="Veneault-Fourrey C."/>
            <person name="LaButti K."/>
            <person name="Lindquist E.A."/>
            <person name="Lipzen A."/>
            <person name="Lundell T."/>
            <person name="Morin E."/>
            <person name="Murat C."/>
            <person name="Riley R."/>
            <person name="Ohm R."/>
            <person name="Sun H."/>
            <person name="Tunlid A."/>
            <person name="Henrissat B."/>
            <person name="Grigoriev I.V."/>
            <person name="Hibbett D.S."/>
            <person name="Martin F."/>
        </authorList>
    </citation>
    <scope>NUCLEOTIDE SEQUENCE [LARGE SCALE GENOMIC DNA]</scope>
    <source>
        <strain evidence="11">MUT 4182</strain>
    </source>
</reference>
<feature type="compositionally biased region" description="Low complexity" evidence="8">
    <location>
        <begin position="321"/>
        <end position="331"/>
    </location>
</feature>
<dbReference type="InterPro" id="IPR051615">
    <property type="entry name" value="Transcr_Regulatory_Elem"/>
</dbReference>
<evidence type="ECO:0000313" key="11">
    <source>
        <dbReference type="Proteomes" id="UP000054248"/>
    </source>
</evidence>
<dbReference type="GO" id="GO:0005634">
    <property type="term" value="C:nucleus"/>
    <property type="evidence" value="ECO:0007669"/>
    <property type="project" value="UniProtKB-SubCell"/>
</dbReference>
<feature type="region of interest" description="Disordered" evidence="8">
    <location>
        <begin position="150"/>
        <end position="255"/>
    </location>
</feature>
<dbReference type="AlphaFoldDB" id="A0A0C3Q6I7"/>
<dbReference type="Proteomes" id="UP000054248">
    <property type="component" value="Unassembled WGS sequence"/>
</dbReference>
<dbReference type="SMART" id="SM00066">
    <property type="entry name" value="GAL4"/>
    <property type="match status" value="1"/>
</dbReference>
<evidence type="ECO:0000259" key="9">
    <source>
        <dbReference type="PROSITE" id="PS50048"/>
    </source>
</evidence>
<dbReference type="HOGENOM" id="CLU_010791_0_0_1"/>
<dbReference type="PROSITE" id="PS50048">
    <property type="entry name" value="ZN2_CY6_FUNGAL_2"/>
    <property type="match status" value="1"/>
</dbReference>
<dbReference type="SUPFAM" id="SSF57701">
    <property type="entry name" value="Zn2/Cys6 DNA-binding domain"/>
    <property type="match status" value="1"/>
</dbReference>
<name>A0A0C3Q6I7_9AGAM</name>
<evidence type="ECO:0000256" key="8">
    <source>
        <dbReference type="SAM" id="MobiDB-lite"/>
    </source>
</evidence>
<dbReference type="GO" id="GO:0000981">
    <property type="term" value="F:DNA-binding transcription factor activity, RNA polymerase II-specific"/>
    <property type="evidence" value="ECO:0007669"/>
    <property type="project" value="InterPro"/>
</dbReference>
<keyword evidence="2" id="KW-0479">Metal-binding</keyword>
<evidence type="ECO:0000313" key="10">
    <source>
        <dbReference type="EMBL" id="KIO19411.1"/>
    </source>
</evidence>
<feature type="region of interest" description="Disordered" evidence="8">
    <location>
        <begin position="62"/>
        <end position="110"/>
    </location>
</feature>
<dbReference type="InterPro" id="IPR036864">
    <property type="entry name" value="Zn2-C6_fun-type_DNA-bd_sf"/>
</dbReference>
<evidence type="ECO:0000256" key="2">
    <source>
        <dbReference type="ARBA" id="ARBA00022723"/>
    </source>
</evidence>
<sequence>MFPARTEIHPSLQSSSLSNPLLPSLAHRIPASVPRPLYGVTDPAGIPTAAAAAAVRAPPRQFAPYHQSSSPEGSDSQGEPASRSAAPRGAQLADDALSKAPTQSAGVKEKPRAYIACQTCRSRKVRCDGRKPVCTNCEKRNASCIFDVVPRRRGPDKVPGTRQRGTKGTSAAKKRKRSEEEDDHPGADGASASSSQAAQPDVDAGVANVHPPNPPSNHLHHQLVPSSSQQELVPPPNKRQVTARTTPPQVPPIGPVPVLPATLGIPVDLGSTTVTSSSCDAIIPRKHSLSKRSRIALSDLLSPMPEPRAVPYPSPYSASATAAISQSSGSSGLPTGHSALPLPPTRSSGSLPFIIGCGTAASPSHNPEVVHHVLDDNSNYWQPMTDASQAAKFTTGYQPVSIYHRSSSSSKYASAHIVSVGGDDEQHDNEHDDDVVVFGTYVEKPHTSSIAREPSLRFSQATWWDAVLSLYDTTGGQHNRQNAARAVQTDLQNLFKMSSSWLSFFNVPLFFNLFCHPEHRALMQPSLVLSCLAYSSFMLGSEAEGGVVQRRKSTQLRELAQAAFEASYNAGWIDVPLAQAAWMMALYEMSAHPDTSGPRMTASLVLLDNVIRVLGLTCIDADNPRSPIFLEYAVPALGRCFPEAGTNQPSNHPLRLTHLQHTQNFPQIVYHTTTQPTPFDNYRDVSHYPPVSASAGCPCQALSLGSCATPTVRGSTPLWMLTPKWDAYDVNLDYGEIRKEESRRLVWSTLTLVGGDRGARLALEQPQLDLHLAKPENYALLYPGETLYAARPDIDSAFSAKESTWALYARTMLLWLACTRVWETTLPGYDKSDFAMRTWMETIAIEDALNQHSCDGEKATMYQAREYLNIIRIFISSGFRQSIPIPQSGTDFSRVDRSKAMQWLAHQNDVALQLQAVLASDPHGIPARLLLRRPYLIWWQMNQIHRALILWTLDHSLTFAVDVALNMLPIARFLSAMWPCPEQRRRMKRMMGRLQQVCVHTGRTIPAPQSFDSFKKKPIA</sequence>
<evidence type="ECO:0000256" key="7">
    <source>
        <dbReference type="ARBA" id="ARBA00023242"/>
    </source>
</evidence>
<dbReference type="STRING" id="1051891.A0A0C3Q6I7"/>